<accession>A0A2M7UHP2</accession>
<evidence type="ECO:0000313" key="2">
    <source>
        <dbReference type="Proteomes" id="UP000231071"/>
    </source>
</evidence>
<evidence type="ECO:0000313" key="1">
    <source>
        <dbReference type="EMBL" id="PIZ70755.1"/>
    </source>
</evidence>
<reference evidence="2" key="1">
    <citation type="submission" date="2017-09" db="EMBL/GenBank/DDBJ databases">
        <title>Depth-based differentiation of microbial function through sediment-hosted aquifers and enrichment of novel symbionts in the deep terrestrial subsurface.</title>
        <authorList>
            <person name="Probst A.J."/>
            <person name="Ladd B."/>
            <person name="Jarett J.K."/>
            <person name="Geller-Mcgrath D.E."/>
            <person name="Sieber C.M.K."/>
            <person name="Emerson J.B."/>
            <person name="Anantharaman K."/>
            <person name="Thomas B.C."/>
            <person name="Malmstrom R."/>
            <person name="Stieglmeier M."/>
            <person name="Klingl A."/>
            <person name="Woyke T."/>
            <person name="Ryan C.M."/>
            <person name="Banfield J.F."/>
        </authorList>
    </citation>
    <scope>NUCLEOTIDE SEQUENCE [LARGE SCALE GENOMIC DNA]</scope>
</reference>
<sequence>MRNTPEMVYEGQTLELANMYGIFAENPKFGNNVKLPLRINDTGGIRDVPPTIGNLLIHFGELQTVTERARQCIEKNIALNIWEIEALNEARKDIFLRKCVLKMRRDIEQRKKDRIDFWFRLIPGGEFFPKNIITGALEYNGLDFKHQVLTVLPKHPKTATERYGLKPEELFVLAPQVLYVILWLCRFNTQVKSSYDATLLLNRWDQYLQQPYSENWAQRLKAYPKLPVISR</sequence>
<dbReference type="EMBL" id="PFOI01000037">
    <property type="protein sequence ID" value="PIZ70755.1"/>
    <property type="molecule type" value="Genomic_DNA"/>
</dbReference>
<comment type="caution">
    <text evidence="1">The sequence shown here is derived from an EMBL/GenBank/DDBJ whole genome shotgun (WGS) entry which is preliminary data.</text>
</comment>
<proteinExistence type="predicted"/>
<dbReference type="AlphaFoldDB" id="A0A2M7UHP2"/>
<name>A0A2M7UHP2_9BACT</name>
<organism evidence="1 2">
    <name type="scientific">Candidatus Portnoybacteria bacterium CG_4_10_14_0_2_um_filter_39_11</name>
    <dbReference type="NCBI Taxonomy" id="1974797"/>
    <lineage>
        <taxon>Bacteria</taxon>
        <taxon>Candidatus Portnoyibacteriota</taxon>
    </lineage>
</organism>
<gene>
    <name evidence="1" type="ORF">COY09_02200</name>
</gene>
<dbReference type="Proteomes" id="UP000231071">
    <property type="component" value="Unassembled WGS sequence"/>
</dbReference>
<protein>
    <submittedName>
        <fullName evidence="1">Uncharacterized protein</fullName>
    </submittedName>
</protein>